<evidence type="ECO:0000256" key="4">
    <source>
        <dbReference type="SAM" id="SignalP"/>
    </source>
</evidence>
<dbReference type="Proteomes" id="UP000327044">
    <property type="component" value="Unassembled WGS sequence"/>
</dbReference>
<feature type="signal peptide" evidence="4">
    <location>
        <begin position="1"/>
        <end position="20"/>
    </location>
</feature>
<dbReference type="EMBL" id="VVIM01000002">
    <property type="protein sequence ID" value="KAB0802105.1"/>
    <property type="molecule type" value="Genomic_DNA"/>
</dbReference>
<evidence type="ECO:0008006" key="7">
    <source>
        <dbReference type="Google" id="ProtNLM"/>
    </source>
</evidence>
<evidence type="ECO:0000313" key="5">
    <source>
        <dbReference type="EMBL" id="KAB0802105.1"/>
    </source>
</evidence>
<name>A0A5N4AXL5_PHOPY</name>
<organism evidence="5 6">
    <name type="scientific">Photinus pyralis</name>
    <name type="common">Common eastern firefly</name>
    <name type="synonym">Lampyris pyralis</name>
    <dbReference type="NCBI Taxonomy" id="7054"/>
    <lineage>
        <taxon>Eukaryota</taxon>
        <taxon>Metazoa</taxon>
        <taxon>Ecdysozoa</taxon>
        <taxon>Arthropoda</taxon>
        <taxon>Hexapoda</taxon>
        <taxon>Insecta</taxon>
        <taxon>Pterygota</taxon>
        <taxon>Neoptera</taxon>
        <taxon>Endopterygota</taxon>
        <taxon>Coleoptera</taxon>
        <taxon>Polyphaga</taxon>
        <taxon>Elateriformia</taxon>
        <taxon>Elateroidea</taxon>
        <taxon>Lampyridae</taxon>
        <taxon>Lampyrinae</taxon>
        <taxon>Photinus</taxon>
    </lineage>
</organism>
<dbReference type="Pfam" id="PF13855">
    <property type="entry name" value="LRR_8"/>
    <property type="match status" value="2"/>
</dbReference>
<dbReference type="InterPro" id="IPR032675">
    <property type="entry name" value="LRR_dom_sf"/>
</dbReference>
<dbReference type="InterPro" id="IPR001611">
    <property type="entry name" value="Leu-rich_rpt"/>
</dbReference>
<accession>A0A5N4AXL5</accession>
<dbReference type="Gene3D" id="3.80.10.10">
    <property type="entry name" value="Ribonuclease Inhibitor"/>
    <property type="match status" value="1"/>
</dbReference>
<keyword evidence="6" id="KW-1185">Reference proteome</keyword>
<dbReference type="GO" id="GO:0005886">
    <property type="term" value="C:plasma membrane"/>
    <property type="evidence" value="ECO:0007669"/>
    <property type="project" value="TreeGrafter"/>
</dbReference>
<evidence type="ECO:0000256" key="3">
    <source>
        <dbReference type="ARBA" id="ARBA00022737"/>
    </source>
</evidence>
<dbReference type="PANTHER" id="PTHR24369">
    <property type="entry name" value="ANTIGEN BSP, PUTATIVE-RELATED"/>
    <property type="match status" value="1"/>
</dbReference>
<dbReference type="PANTHER" id="PTHR24369:SF210">
    <property type="entry name" value="CHAOPTIN-RELATED"/>
    <property type="match status" value="1"/>
</dbReference>
<dbReference type="AlphaFoldDB" id="A0A5N4AXL5"/>
<keyword evidence="1" id="KW-0433">Leucine-rich repeat</keyword>
<dbReference type="SUPFAM" id="SSF52058">
    <property type="entry name" value="L domain-like"/>
    <property type="match status" value="1"/>
</dbReference>
<comment type="caution">
    <text evidence="5">The sequence shown here is derived from an EMBL/GenBank/DDBJ whole genome shotgun (WGS) entry which is preliminary data.</text>
</comment>
<reference evidence="5 6" key="1">
    <citation type="journal article" date="2018" name="Elife">
        <title>Firefly genomes illuminate parallel origins of bioluminescence in beetles.</title>
        <authorList>
            <person name="Fallon T.R."/>
            <person name="Lower S.E."/>
            <person name="Chang C.H."/>
            <person name="Bessho-Uehara M."/>
            <person name="Martin G.J."/>
            <person name="Bewick A.J."/>
            <person name="Behringer M."/>
            <person name="Debat H.J."/>
            <person name="Wong I."/>
            <person name="Day J.C."/>
            <person name="Suvorov A."/>
            <person name="Silva C.J."/>
            <person name="Stanger-Hall K.F."/>
            <person name="Hall D.W."/>
            <person name="Schmitz R.J."/>
            <person name="Nelson D.R."/>
            <person name="Lewis S.M."/>
            <person name="Shigenobu S."/>
            <person name="Bybee S.M."/>
            <person name="Larracuente A.M."/>
            <person name="Oba Y."/>
            <person name="Weng J.K."/>
        </authorList>
    </citation>
    <scope>NUCLEOTIDE SEQUENCE [LARGE SCALE GENOMIC DNA]</scope>
    <source>
        <strain evidence="5">1611_PpyrPB1</strain>
        <tissue evidence="5">Whole body</tissue>
    </source>
</reference>
<protein>
    <recommendedName>
        <fullName evidence="7">LRRCT domain-containing protein</fullName>
    </recommendedName>
</protein>
<gene>
    <name evidence="5" type="ORF">PPYR_04291</name>
</gene>
<evidence type="ECO:0000256" key="2">
    <source>
        <dbReference type="ARBA" id="ARBA00022729"/>
    </source>
</evidence>
<dbReference type="InParanoid" id="A0A5N4AXL5"/>
<proteinExistence type="predicted"/>
<sequence>MFKPCVILLLVNISMQCTLTSFKNNTIEINGVNETISGCISPDTIGFKGEISRIYIKDQNIRDLNYGAVQGISSKFAIDFFDAGIEIIREGAFLHLPRLSWIFFWFNKIFWISENSFQDLPSLEGVHLVGNNFTDMSPRAFNNLPKLTTLYLVDNKLENFNSSWFYKTPAVHLIMLGQNRLRKIQRGAFINLPAIEALDLNRNLIEFIHKDAFIGLRNLWHLNLAENKLKSFDCNFYAPTKLKEVDIRNNNITYISDEVLDVIRPQLSKLIVTDNPLQCACLDKIVQWSDAFNISVPQKKELQQSGAVCVFPKTKPSQCLERGDDDFQEGFWVSFVRERAPVKPFEYNFE</sequence>
<feature type="chain" id="PRO_5024464143" description="LRRCT domain-containing protein" evidence="4">
    <location>
        <begin position="21"/>
        <end position="350"/>
    </location>
</feature>
<evidence type="ECO:0000313" key="6">
    <source>
        <dbReference type="Proteomes" id="UP000327044"/>
    </source>
</evidence>
<keyword evidence="3" id="KW-0677">Repeat</keyword>
<dbReference type="InterPro" id="IPR003591">
    <property type="entry name" value="Leu-rich_rpt_typical-subtyp"/>
</dbReference>
<dbReference type="OrthoDB" id="6363818at2759"/>
<dbReference type="InterPro" id="IPR050541">
    <property type="entry name" value="LRR_TM_domain-containing"/>
</dbReference>
<evidence type="ECO:0000256" key="1">
    <source>
        <dbReference type="ARBA" id="ARBA00022614"/>
    </source>
</evidence>
<dbReference type="SMART" id="SM00369">
    <property type="entry name" value="LRR_TYP"/>
    <property type="match status" value="6"/>
</dbReference>
<keyword evidence="2 4" id="KW-0732">Signal</keyword>